<dbReference type="RefSeq" id="WP_092808122.1">
    <property type="nucleotide sequence ID" value="NZ_CEDU01000030.1"/>
</dbReference>
<protein>
    <submittedName>
        <fullName evidence="2">Uncharacterized protein</fullName>
    </submittedName>
</protein>
<comment type="caution">
    <text evidence="2">The sequence shown here is derived from an EMBL/GenBank/DDBJ whole genome shotgun (WGS) entry which is preliminary data.</text>
</comment>
<sequence length="160" mass="16843">MSEIESYSSVGSDPGTVLIVLKRAKLALLWGASYHPIVTINGRAEALPWGAHRVAFSDAEPLSIDVYVNERRLRSLKSTIGRCAAIIPPGTARAVEYSAPAQGFCRGELGPLGTTRSRGLVAQFLIVGVLALICGFMAIGLLGVGLAAMTGQLGELRPPQ</sequence>
<evidence type="ECO:0000256" key="1">
    <source>
        <dbReference type="SAM" id="Phobius"/>
    </source>
</evidence>
<keyword evidence="1" id="KW-1133">Transmembrane helix</keyword>
<dbReference type="EMBL" id="JAWLKB010000001">
    <property type="protein sequence ID" value="MDV6265189.1"/>
    <property type="molecule type" value="Genomic_DNA"/>
</dbReference>
<feature type="transmembrane region" description="Helical" evidence="1">
    <location>
        <begin position="124"/>
        <end position="149"/>
    </location>
</feature>
<keyword evidence="1" id="KW-0812">Transmembrane</keyword>
<reference evidence="2 3" key="1">
    <citation type="submission" date="2023-10" db="EMBL/GenBank/DDBJ databases">
        <title>Development of a sustainable strategy for remediation of hydrocarbon-contaminated territories based on the waste exchange concept.</title>
        <authorList>
            <person name="Krivoruchko A."/>
        </authorList>
    </citation>
    <scope>NUCLEOTIDE SEQUENCE [LARGE SCALE GENOMIC DNA]</scope>
    <source>
        <strain evidence="2 3">IEGM 1203</strain>
    </source>
</reference>
<organism evidence="2 3">
    <name type="scientific">Rhodococcus globerulus</name>
    <dbReference type="NCBI Taxonomy" id="33008"/>
    <lineage>
        <taxon>Bacteria</taxon>
        <taxon>Bacillati</taxon>
        <taxon>Actinomycetota</taxon>
        <taxon>Actinomycetes</taxon>
        <taxon>Mycobacteriales</taxon>
        <taxon>Nocardiaceae</taxon>
        <taxon>Rhodococcus</taxon>
    </lineage>
</organism>
<evidence type="ECO:0000313" key="3">
    <source>
        <dbReference type="Proteomes" id="UP001185927"/>
    </source>
</evidence>
<gene>
    <name evidence="2" type="ORF">R3Q16_01125</name>
</gene>
<keyword evidence="3" id="KW-1185">Reference proteome</keyword>
<evidence type="ECO:0000313" key="2">
    <source>
        <dbReference type="EMBL" id="MDV6265189.1"/>
    </source>
</evidence>
<keyword evidence="1" id="KW-0472">Membrane</keyword>
<accession>A0ABU4BLU7</accession>
<name>A0ABU4BLU7_RHOGO</name>
<proteinExistence type="predicted"/>
<dbReference type="Proteomes" id="UP001185927">
    <property type="component" value="Unassembled WGS sequence"/>
</dbReference>